<dbReference type="InterPro" id="IPR037523">
    <property type="entry name" value="VOC_core"/>
</dbReference>
<keyword evidence="3" id="KW-1185">Reference proteome</keyword>
<dbReference type="Proteomes" id="UP000199036">
    <property type="component" value="Unassembled WGS sequence"/>
</dbReference>
<reference evidence="3" key="1">
    <citation type="submission" date="2016-10" db="EMBL/GenBank/DDBJ databases">
        <authorList>
            <person name="Varghese N."/>
            <person name="Submissions S."/>
        </authorList>
    </citation>
    <scope>NUCLEOTIDE SEQUENCE [LARGE SCALE GENOMIC DNA]</scope>
    <source>
        <strain evidence="3">DS-12</strain>
    </source>
</reference>
<name>A0A1I5GNP4_9FLAO</name>
<protein>
    <submittedName>
        <fullName evidence="2">Catechol 2,3-dioxygenase</fullName>
    </submittedName>
</protein>
<dbReference type="AlphaFoldDB" id="A0A1I5GNP4"/>
<dbReference type="InterPro" id="IPR029068">
    <property type="entry name" value="Glyas_Bleomycin-R_OHBP_Dase"/>
</dbReference>
<dbReference type="Gene3D" id="3.10.180.10">
    <property type="entry name" value="2,3-Dihydroxybiphenyl 1,2-Dioxygenase, domain 1"/>
    <property type="match status" value="1"/>
</dbReference>
<dbReference type="EMBL" id="FOVI01000046">
    <property type="protein sequence ID" value="SFO37638.1"/>
    <property type="molecule type" value="Genomic_DNA"/>
</dbReference>
<feature type="domain" description="VOC" evidence="1">
    <location>
        <begin position="37"/>
        <end position="161"/>
    </location>
</feature>
<keyword evidence="2" id="KW-0223">Dioxygenase</keyword>
<dbReference type="InterPro" id="IPR058997">
    <property type="entry name" value="YycE-like_C"/>
</dbReference>
<organism evidence="2 3">
    <name type="scientific">Paenimyroides ummariense</name>
    <dbReference type="NCBI Taxonomy" id="913024"/>
    <lineage>
        <taxon>Bacteria</taxon>
        <taxon>Pseudomonadati</taxon>
        <taxon>Bacteroidota</taxon>
        <taxon>Flavobacteriia</taxon>
        <taxon>Flavobacteriales</taxon>
        <taxon>Flavobacteriaceae</taxon>
        <taxon>Paenimyroides</taxon>
    </lineage>
</organism>
<sequence length="165" mass="18715">MIKKLTASTAILCAAASILSCKSSTITEEVTDGKKLQAVQFRTARPTNNLEKVKTFYTEALGLELLGSFKGHAGYDGIMLAMPDKTHHLEFTQYEKYTELPEPTKEHLMVLYYSSAEAYKTANERIQRLGILPVEPENPYWKDKSETYEDPDGWRIILFNGVYNP</sequence>
<dbReference type="SUPFAM" id="SSF54593">
    <property type="entry name" value="Glyoxalase/Bleomycin resistance protein/Dihydroxybiphenyl dioxygenase"/>
    <property type="match status" value="1"/>
</dbReference>
<proteinExistence type="predicted"/>
<evidence type="ECO:0000259" key="1">
    <source>
        <dbReference type="PROSITE" id="PS51819"/>
    </source>
</evidence>
<gene>
    <name evidence="2" type="ORF">SAMN05421741_14612</name>
</gene>
<keyword evidence="2" id="KW-0560">Oxidoreductase</keyword>
<dbReference type="InterPro" id="IPR058998">
    <property type="entry name" value="YycE-like_N"/>
</dbReference>
<dbReference type="CDD" id="cd06587">
    <property type="entry name" value="VOC"/>
    <property type="match status" value="1"/>
</dbReference>
<accession>A0A1I5GNP4</accession>
<dbReference type="GO" id="GO:0051213">
    <property type="term" value="F:dioxygenase activity"/>
    <property type="evidence" value="ECO:0007669"/>
    <property type="project" value="UniProtKB-KW"/>
</dbReference>
<evidence type="ECO:0000313" key="3">
    <source>
        <dbReference type="Proteomes" id="UP000199036"/>
    </source>
</evidence>
<dbReference type="PROSITE" id="PS51819">
    <property type="entry name" value="VOC"/>
    <property type="match status" value="1"/>
</dbReference>
<dbReference type="STRING" id="913024.SAMN05421741_14612"/>
<dbReference type="RefSeq" id="WP_091526511.1">
    <property type="nucleotide sequence ID" value="NZ_FOVI01000046.1"/>
</dbReference>
<dbReference type="OrthoDB" id="8018325at2"/>
<evidence type="ECO:0000313" key="2">
    <source>
        <dbReference type="EMBL" id="SFO37638.1"/>
    </source>
</evidence>
<dbReference type="PROSITE" id="PS51257">
    <property type="entry name" value="PROKAR_LIPOPROTEIN"/>
    <property type="match status" value="1"/>
</dbReference>
<dbReference type="Pfam" id="PF22659">
    <property type="entry name" value="YycE-like_C"/>
    <property type="match status" value="1"/>
</dbReference>
<dbReference type="Pfam" id="PF22658">
    <property type="entry name" value="YycE-like_N"/>
    <property type="match status" value="1"/>
</dbReference>